<evidence type="ECO:0000313" key="2">
    <source>
        <dbReference type="Proteomes" id="UP001141806"/>
    </source>
</evidence>
<gene>
    <name evidence="1" type="ORF">NE237_029625</name>
</gene>
<organism evidence="1 2">
    <name type="scientific">Protea cynaroides</name>
    <dbReference type="NCBI Taxonomy" id="273540"/>
    <lineage>
        <taxon>Eukaryota</taxon>
        <taxon>Viridiplantae</taxon>
        <taxon>Streptophyta</taxon>
        <taxon>Embryophyta</taxon>
        <taxon>Tracheophyta</taxon>
        <taxon>Spermatophyta</taxon>
        <taxon>Magnoliopsida</taxon>
        <taxon>Proteales</taxon>
        <taxon>Proteaceae</taxon>
        <taxon>Protea</taxon>
    </lineage>
</organism>
<dbReference type="Proteomes" id="UP001141806">
    <property type="component" value="Unassembled WGS sequence"/>
</dbReference>
<sequence>MECSGEASVDCCGDFGQVDVRMAVVCSGDGNGGSGMIQVLLGFVGFHGAVAGFNGVRVATAHNIESCLLSNKFGKKYLIKYHEEKQLQAQQQQASFYKSFSRENNKGKMDTGFNWGGDHRRRMGNLFPLIGLQRQSSGSSFEGSLFGDYYHPTLSMMANDFDIFSYSQDDGFKATIGGG</sequence>
<comment type="caution">
    <text evidence="1">The sequence shown here is derived from an EMBL/GenBank/DDBJ whole genome shotgun (WGS) entry which is preliminary data.</text>
</comment>
<reference evidence="1" key="1">
    <citation type="journal article" date="2023" name="Plant J.">
        <title>The genome of the king protea, Protea cynaroides.</title>
        <authorList>
            <person name="Chang J."/>
            <person name="Duong T.A."/>
            <person name="Schoeman C."/>
            <person name="Ma X."/>
            <person name="Roodt D."/>
            <person name="Barker N."/>
            <person name="Li Z."/>
            <person name="Van de Peer Y."/>
            <person name="Mizrachi E."/>
        </authorList>
    </citation>
    <scope>NUCLEOTIDE SEQUENCE</scope>
    <source>
        <tissue evidence="1">Young leaves</tissue>
    </source>
</reference>
<dbReference type="EMBL" id="JAMYWD010000012">
    <property type="protein sequence ID" value="KAJ4952793.1"/>
    <property type="molecule type" value="Genomic_DNA"/>
</dbReference>
<name>A0A9Q0GU86_9MAGN</name>
<proteinExistence type="predicted"/>
<keyword evidence="2" id="KW-1185">Reference proteome</keyword>
<accession>A0A9Q0GU86</accession>
<protein>
    <submittedName>
        <fullName evidence="1">Uncharacterized protein</fullName>
    </submittedName>
</protein>
<dbReference type="AlphaFoldDB" id="A0A9Q0GU86"/>
<evidence type="ECO:0000313" key="1">
    <source>
        <dbReference type="EMBL" id="KAJ4952793.1"/>
    </source>
</evidence>